<dbReference type="InterPro" id="IPR050810">
    <property type="entry name" value="Bact_Secretion_Sys_Channel"/>
</dbReference>
<dbReference type="eggNOG" id="COG4964">
    <property type="taxonomic scope" value="Bacteria"/>
</dbReference>
<protein>
    <submittedName>
        <fullName evidence="5">Type II secretion system protein, probable</fullName>
    </submittedName>
</protein>
<keyword evidence="2" id="KW-0472">Membrane</keyword>
<dbReference type="Proteomes" id="UP000008871">
    <property type="component" value="Chromosome"/>
</dbReference>
<dbReference type="PANTHER" id="PTHR30332">
    <property type="entry name" value="PROBABLE GENERAL SECRETION PATHWAY PROTEIN D"/>
    <property type="match status" value="1"/>
</dbReference>
<dbReference type="InterPro" id="IPR001775">
    <property type="entry name" value="GspD/PilQ"/>
</dbReference>
<keyword evidence="2" id="KW-0812">Transmembrane</keyword>
<sequence length="406" mass="42610">MYVEVIQKKVSERCNGKSRVAGTVLSRRSLFAMLLSHLSVVGIALSALFSVPVGADSFEKVMRMGPGDQHVVAFADRVTKVATSSPDAVAVAVSAPAELLLTAQQEGSSVLTVWLDGMDEPLRSTVVVAATAGKRLPFGTQVQTDIRIMEVSRSKLNSFGFEYSNIFDGGNTQVGVASPGGGGPSDSFNLFRLGKNSTTIINALESGGFAYTLAKPSLTALSGQTATFLSGGEFPVPTRSDNNGVQVEFKSFGIGLALTPTVISGDQIILKVAPEVSELDFSAGVESAGTSIPGLRVRRSETTVSLAPGETFIISGLVSQNTVNNSNRIPGLGNLPVLGAFFRSGQLSREDKEMVMVVTPHLVSPGSSTEAGPLPGAGYHNSSTGWLDMMTETRNGSRPVRHGLSW</sequence>
<feature type="domain" description="Type II/III secretion system secretin-like" evidence="3">
    <location>
        <begin position="203"/>
        <end position="363"/>
    </location>
</feature>
<dbReference type="GO" id="GO:0015627">
    <property type="term" value="C:type II protein secretion system complex"/>
    <property type="evidence" value="ECO:0007669"/>
    <property type="project" value="TreeGrafter"/>
</dbReference>
<evidence type="ECO:0000256" key="2">
    <source>
        <dbReference type="SAM" id="Phobius"/>
    </source>
</evidence>
<dbReference type="RefSeq" id="WP_011587515.1">
    <property type="nucleotide sequence ID" value="NC_008260.1"/>
</dbReference>
<evidence type="ECO:0000256" key="1">
    <source>
        <dbReference type="RuleBase" id="RU004003"/>
    </source>
</evidence>
<dbReference type="InterPro" id="IPR032789">
    <property type="entry name" value="T2SS-T3SS_pil_N"/>
</dbReference>
<dbReference type="PANTHER" id="PTHR30332:SF17">
    <property type="entry name" value="TYPE IV PILIATION SYSTEM PROTEIN DR_0774-RELATED"/>
    <property type="match status" value="1"/>
</dbReference>
<keyword evidence="6" id="KW-1185">Reference proteome</keyword>
<feature type="transmembrane region" description="Helical" evidence="2">
    <location>
        <begin position="30"/>
        <end position="55"/>
    </location>
</feature>
<dbReference type="InterPro" id="IPR004846">
    <property type="entry name" value="T2SS/T3SS_dom"/>
</dbReference>
<accession>Q0VT53</accession>
<dbReference type="STRING" id="393595.ABO_0219"/>
<organism evidence="5 6">
    <name type="scientific">Alcanivorax borkumensis (strain ATCC 700651 / DSM 11573 / NCIMB 13689 / SK2)</name>
    <dbReference type="NCBI Taxonomy" id="393595"/>
    <lineage>
        <taxon>Bacteria</taxon>
        <taxon>Pseudomonadati</taxon>
        <taxon>Pseudomonadota</taxon>
        <taxon>Gammaproteobacteria</taxon>
        <taxon>Oceanospirillales</taxon>
        <taxon>Alcanivoracaceae</taxon>
        <taxon>Alcanivorax</taxon>
    </lineage>
</organism>
<dbReference type="Pfam" id="PF00263">
    <property type="entry name" value="Secretin"/>
    <property type="match status" value="1"/>
</dbReference>
<name>Q0VT53_ALCBS</name>
<feature type="domain" description="Pilus formation protein N-terminal" evidence="4">
    <location>
        <begin position="60"/>
        <end position="129"/>
    </location>
</feature>
<evidence type="ECO:0000259" key="3">
    <source>
        <dbReference type="Pfam" id="PF00263"/>
    </source>
</evidence>
<comment type="similarity">
    <text evidence="1">Belongs to the bacterial secretin family.</text>
</comment>
<proteinExistence type="inferred from homology"/>
<dbReference type="EMBL" id="AM286690">
    <property type="protein sequence ID" value="CAL15667.1"/>
    <property type="molecule type" value="Genomic_DNA"/>
</dbReference>
<keyword evidence="2" id="KW-1133">Transmembrane helix</keyword>
<gene>
    <name evidence="5" type="ordered locus">ABO_0219</name>
</gene>
<dbReference type="PRINTS" id="PR00811">
    <property type="entry name" value="BCTERIALGSPD"/>
</dbReference>
<reference evidence="5 6" key="1">
    <citation type="journal article" date="2006" name="Nat. Biotechnol.">
        <title>Genome sequence of the ubiquitous hydrocarbon-degrading marine bacterium Alcanivorax borkumensis.</title>
        <authorList>
            <person name="Schneiker S."/>
            <person name="Martins dos Santos V.A.P."/>
            <person name="Bartels D."/>
            <person name="Bekel T."/>
            <person name="Brecht M."/>
            <person name="Buhrmester J."/>
            <person name="Chernikova T.N."/>
            <person name="Denaro R."/>
            <person name="Ferrer M."/>
            <person name="Gertler C."/>
            <person name="Goesmann A."/>
            <person name="Golyshina O.V."/>
            <person name="Kaminski F."/>
            <person name="Khachane A.N."/>
            <person name="Lang S."/>
            <person name="Linke B."/>
            <person name="McHardy A.C."/>
            <person name="Meyer F."/>
            <person name="Nechitaylo T."/>
            <person name="Puehler A."/>
            <person name="Regenhardt D."/>
            <person name="Rupp O."/>
            <person name="Sabirova J.S."/>
            <person name="Selbitschka W."/>
            <person name="Yakimov M.M."/>
            <person name="Timmis K.N."/>
            <person name="Vorhoelter F.-J."/>
            <person name="Weidner S."/>
            <person name="Kaiser O."/>
            <person name="Golyshin P.N."/>
        </authorList>
    </citation>
    <scope>NUCLEOTIDE SEQUENCE [LARGE SCALE GENOMIC DNA]</scope>
    <source>
        <strain evidence="6">ATCC 700651 / DSM 11573 / NCIMB 13689 / SK2</strain>
    </source>
</reference>
<dbReference type="Pfam" id="PF13629">
    <property type="entry name" value="T2SS-T3SS_pil_N"/>
    <property type="match status" value="1"/>
</dbReference>
<dbReference type="HOGENOM" id="CLU_017952_0_0_6"/>
<evidence type="ECO:0000313" key="5">
    <source>
        <dbReference type="EMBL" id="CAL15667.1"/>
    </source>
</evidence>
<dbReference type="AlphaFoldDB" id="Q0VT53"/>
<evidence type="ECO:0000313" key="6">
    <source>
        <dbReference type="Proteomes" id="UP000008871"/>
    </source>
</evidence>
<dbReference type="GO" id="GO:0009306">
    <property type="term" value="P:protein secretion"/>
    <property type="evidence" value="ECO:0007669"/>
    <property type="project" value="InterPro"/>
</dbReference>
<dbReference type="KEGG" id="abo:ABO_0219"/>
<evidence type="ECO:0000259" key="4">
    <source>
        <dbReference type="Pfam" id="PF13629"/>
    </source>
</evidence>